<evidence type="ECO:0000256" key="2">
    <source>
        <dbReference type="ARBA" id="ARBA00023239"/>
    </source>
</evidence>
<dbReference type="Pfam" id="PF06330">
    <property type="entry name" value="TRI5"/>
    <property type="match status" value="1"/>
</dbReference>
<dbReference type="EMBL" id="LUGG01000014">
    <property type="protein sequence ID" value="OBZ70154.1"/>
    <property type="molecule type" value="Genomic_DNA"/>
</dbReference>
<comment type="similarity">
    <text evidence="1">Belongs to the trichodiene synthase family.</text>
</comment>
<organism evidence="3 4">
    <name type="scientific">Grifola frondosa</name>
    <name type="common">Maitake</name>
    <name type="synonym">Polyporus frondosus</name>
    <dbReference type="NCBI Taxonomy" id="5627"/>
    <lineage>
        <taxon>Eukaryota</taxon>
        <taxon>Fungi</taxon>
        <taxon>Dikarya</taxon>
        <taxon>Basidiomycota</taxon>
        <taxon>Agaricomycotina</taxon>
        <taxon>Agaricomycetes</taxon>
        <taxon>Polyporales</taxon>
        <taxon>Grifolaceae</taxon>
        <taxon>Grifola</taxon>
    </lineage>
</organism>
<protein>
    <submittedName>
        <fullName evidence="3">Trichodiene synthase</fullName>
    </submittedName>
</protein>
<dbReference type="OrthoDB" id="2998174at2759"/>
<reference evidence="3 4" key="1">
    <citation type="submission" date="2016-03" db="EMBL/GenBank/DDBJ databases">
        <title>Whole genome sequencing of Grifola frondosa 9006-11.</title>
        <authorList>
            <person name="Min B."/>
            <person name="Park H."/>
            <person name="Kim J.-G."/>
            <person name="Cho H."/>
            <person name="Oh Y.-L."/>
            <person name="Kong W.-S."/>
            <person name="Choi I.-G."/>
        </authorList>
    </citation>
    <scope>NUCLEOTIDE SEQUENCE [LARGE SCALE GENOMIC DNA]</scope>
    <source>
        <strain evidence="3 4">9006-11</strain>
    </source>
</reference>
<evidence type="ECO:0000313" key="3">
    <source>
        <dbReference type="EMBL" id="OBZ70154.1"/>
    </source>
</evidence>
<gene>
    <name evidence="3" type="primary">TRI5_1</name>
    <name evidence="3" type="ORF">A0H81_09926</name>
</gene>
<dbReference type="Proteomes" id="UP000092993">
    <property type="component" value="Unassembled WGS sequence"/>
</dbReference>
<dbReference type="SUPFAM" id="SSF48576">
    <property type="entry name" value="Terpenoid synthases"/>
    <property type="match status" value="1"/>
</dbReference>
<dbReference type="InterPro" id="IPR024652">
    <property type="entry name" value="Trichodiene_synth"/>
</dbReference>
<evidence type="ECO:0000256" key="1">
    <source>
        <dbReference type="ARBA" id="ARBA00007946"/>
    </source>
</evidence>
<dbReference type="InterPro" id="IPR008949">
    <property type="entry name" value="Isoprenoid_synthase_dom_sf"/>
</dbReference>
<dbReference type="OMA" id="YHYIDDD"/>
<sequence>MPLLISPVALLRRCAHYQSGLVHLLGAPFRRLTHERDHESHDVLIDDTKRIIRNFLNGLDFESPQTPMNSELRRRLAAEIASWNIDVSTTFTDKMLSNSCNMAETCYGHASPEHQYFIALYTAFTFYADDHCEGDPEPVGQFAHRFTNGEMQLDPVLDRFAAHIKTAYELWPLIGANTIISGTLNSMTAMYIEYTTRSMAISPSATRYPYYLRTMSGVGPPYAHFIFPKTWRASVNSYLQLIPELDYFINCTNDILSFYKESLAGETDNYVHLRAAAERKTPTIVLRELSSEVTNTVRRIKVVTAKDKELAAVWHRFLNGYLEFHIKTPRYRLKELGFYA</sequence>
<comment type="caution">
    <text evidence="3">The sequence shown here is derived from an EMBL/GenBank/DDBJ whole genome shotgun (WGS) entry which is preliminary data.</text>
</comment>
<dbReference type="SFLD" id="SFLDG01021">
    <property type="entry name" value="Trichodiene_Synthase_Like"/>
    <property type="match status" value="1"/>
</dbReference>
<proteinExistence type="inferred from homology"/>
<name>A0A1C7M4Z5_GRIFR</name>
<keyword evidence="2" id="KW-0456">Lyase</keyword>
<dbReference type="SFLD" id="SFLDS00005">
    <property type="entry name" value="Isoprenoid_Synthase_Type_I"/>
    <property type="match status" value="1"/>
</dbReference>
<evidence type="ECO:0000313" key="4">
    <source>
        <dbReference type="Proteomes" id="UP000092993"/>
    </source>
</evidence>
<keyword evidence="4" id="KW-1185">Reference proteome</keyword>
<accession>A0A1C7M4Z5</accession>
<dbReference type="GO" id="GO:0016838">
    <property type="term" value="F:carbon-oxygen lyase activity, acting on phosphates"/>
    <property type="evidence" value="ECO:0007669"/>
    <property type="project" value="InterPro"/>
</dbReference>
<dbReference type="AlphaFoldDB" id="A0A1C7M4Z5"/>
<dbReference type="STRING" id="5627.A0A1C7M4Z5"/>
<dbReference type="Gene3D" id="1.10.600.10">
    <property type="entry name" value="Farnesyl Diphosphate Synthase"/>
    <property type="match status" value="1"/>
</dbReference>